<protein>
    <submittedName>
        <fullName evidence="1">Uncharacterized protein</fullName>
    </submittedName>
</protein>
<name>A0A4D6E3L5_9CAUD</name>
<dbReference type="RefSeq" id="YP_009821407.1">
    <property type="nucleotide sequence ID" value="NC_048176.1"/>
</dbReference>
<gene>
    <name evidence="1" type="primary">23</name>
    <name evidence="1" type="ORF">SEA_GODONK_23</name>
</gene>
<accession>A0A4D6E3L5</accession>
<evidence type="ECO:0000313" key="2">
    <source>
        <dbReference type="Proteomes" id="UP000297070"/>
    </source>
</evidence>
<dbReference type="GeneID" id="55012859"/>
<keyword evidence="2" id="KW-1185">Reference proteome</keyword>
<dbReference type="KEGG" id="vg:55012859"/>
<dbReference type="Proteomes" id="UP000297070">
    <property type="component" value="Segment"/>
</dbReference>
<organism evidence="1 2">
    <name type="scientific">Gordonia phage GodonK</name>
    <dbReference type="NCBI Taxonomy" id="2562192"/>
    <lineage>
        <taxon>Viruses</taxon>
        <taxon>Duplodnaviria</taxon>
        <taxon>Heunggongvirae</taxon>
        <taxon>Uroviricota</taxon>
        <taxon>Caudoviricetes</taxon>
        <taxon>Godonkavirus</taxon>
        <taxon>Godonkavirus godonK</taxon>
    </lineage>
</organism>
<proteinExistence type="predicted"/>
<evidence type="ECO:0000313" key="1">
    <source>
        <dbReference type="EMBL" id="QBZ72642.1"/>
    </source>
</evidence>
<reference evidence="1 2" key="1">
    <citation type="submission" date="2019-03" db="EMBL/GenBank/DDBJ databases">
        <authorList>
            <person name="Douthitt C."/>
            <person name="D'Elia T."/>
            <person name="Bockoras C."/>
            <person name="Boss C."/>
            <person name="Clemons M."/>
            <person name="Green W."/>
            <person name="Harel H."/>
            <person name="Larralde J."/>
            <person name="Lopez M."/>
            <person name="Magana D."/>
            <person name="Miguel M."/>
            <person name="Muschweck L."/>
            <person name="Olivos K."/>
            <person name="Racette D."/>
            <person name="Reynolds M."/>
            <person name="Ru Y."/>
            <person name="Santana M."/>
            <person name="Simon R."/>
            <person name="Smotrilla K."/>
            <person name="Sufficool B."/>
            <person name="Tamayo B."/>
            <person name="Tirado E."/>
            <person name="Vajanyi M."/>
            <person name="Weger M."/>
            <person name="Wehr A."/>
            <person name="Whitaker K."/>
            <person name="Garlena R.A."/>
            <person name="Russell D.A."/>
            <person name="Pope W.H."/>
            <person name="Jacobs-Sera D."/>
            <person name="Hatfull G.F."/>
        </authorList>
    </citation>
    <scope>NUCLEOTIDE SEQUENCE [LARGE SCALE GENOMIC DNA]</scope>
</reference>
<sequence length="76" mass="8704">MIITTTEKISEYHRATTVKIPIGINLYNYEGKCTCGATCTFNGSRTAFKWVNRHVWMQHNIGRPMPNRLSYSSSGY</sequence>
<dbReference type="EMBL" id="MK620899">
    <property type="protein sequence ID" value="QBZ72642.1"/>
    <property type="molecule type" value="Genomic_DNA"/>
</dbReference>